<evidence type="ECO:0000313" key="4">
    <source>
        <dbReference type="Proteomes" id="UP001215280"/>
    </source>
</evidence>
<dbReference type="AlphaFoldDB" id="A0AAD7P105"/>
<keyword evidence="2" id="KW-1133">Transmembrane helix</keyword>
<sequence length="296" mass="32491">MRMQGQNGRACLYFNFPVLYLSNRVLFCTFYTLRVAIFPLCTMPPMHGLDRPTRAASVLLVLLDSGSNAGHTNRIPCSRIACCRPCATAQAPPIRTSPLFLSRDPLRPSSAHPPRPPRGLYPHLCTFHMSSSPGCRTAEMSTAKWEGSTTRKNRSHYPHQRRARRVALVCHLRIPPPPQSVDAAAVHHVDLSSLRARGTSRMHRPPPIPFHRPPDLSSRRGHMDRRERGRGVVAPLPHGAAPARARPLYVAGAPPKLTPRRRSTSMPSRASAQCDPSTVCGLRSAGAEGQLVEAAA</sequence>
<accession>A0AAD7P105</accession>
<organism evidence="3 4">
    <name type="scientific">Mycena maculata</name>
    <dbReference type="NCBI Taxonomy" id="230809"/>
    <lineage>
        <taxon>Eukaryota</taxon>
        <taxon>Fungi</taxon>
        <taxon>Dikarya</taxon>
        <taxon>Basidiomycota</taxon>
        <taxon>Agaricomycotina</taxon>
        <taxon>Agaricomycetes</taxon>
        <taxon>Agaricomycetidae</taxon>
        <taxon>Agaricales</taxon>
        <taxon>Marasmiineae</taxon>
        <taxon>Mycenaceae</taxon>
        <taxon>Mycena</taxon>
    </lineage>
</organism>
<keyword evidence="2" id="KW-0812">Transmembrane</keyword>
<evidence type="ECO:0000256" key="1">
    <source>
        <dbReference type="SAM" id="MobiDB-lite"/>
    </source>
</evidence>
<keyword evidence="2" id="KW-0472">Membrane</keyword>
<evidence type="ECO:0000256" key="2">
    <source>
        <dbReference type="SAM" id="Phobius"/>
    </source>
</evidence>
<keyword evidence="4" id="KW-1185">Reference proteome</keyword>
<dbReference type="EMBL" id="JARJLG010000002">
    <property type="protein sequence ID" value="KAJ7783935.1"/>
    <property type="molecule type" value="Genomic_DNA"/>
</dbReference>
<protein>
    <submittedName>
        <fullName evidence="3">Uncharacterized protein</fullName>
    </submittedName>
</protein>
<feature type="non-terminal residue" evidence="3">
    <location>
        <position position="296"/>
    </location>
</feature>
<feature type="transmembrane region" description="Helical" evidence="2">
    <location>
        <begin position="12"/>
        <end position="33"/>
    </location>
</feature>
<reference evidence="3" key="1">
    <citation type="submission" date="2023-03" db="EMBL/GenBank/DDBJ databases">
        <title>Massive genome expansion in bonnet fungi (Mycena s.s.) driven by repeated elements and novel gene families across ecological guilds.</title>
        <authorList>
            <consortium name="Lawrence Berkeley National Laboratory"/>
            <person name="Harder C.B."/>
            <person name="Miyauchi S."/>
            <person name="Viragh M."/>
            <person name="Kuo A."/>
            <person name="Thoen E."/>
            <person name="Andreopoulos B."/>
            <person name="Lu D."/>
            <person name="Skrede I."/>
            <person name="Drula E."/>
            <person name="Henrissat B."/>
            <person name="Morin E."/>
            <person name="Kohler A."/>
            <person name="Barry K."/>
            <person name="LaButti K."/>
            <person name="Morin E."/>
            <person name="Salamov A."/>
            <person name="Lipzen A."/>
            <person name="Mereny Z."/>
            <person name="Hegedus B."/>
            <person name="Baldrian P."/>
            <person name="Stursova M."/>
            <person name="Weitz H."/>
            <person name="Taylor A."/>
            <person name="Grigoriev I.V."/>
            <person name="Nagy L.G."/>
            <person name="Martin F."/>
            <person name="Kauserud H."/>
        </authorList>
    </citation>
    <scope>NUCLEOTIDE SEQUENCE</scope>
    <source>
        <strain evidence="3">CBHHK188m</strain>
    </source>
</reference>
<evidence type="ECO:0000313" key="3">
    <source>
        <dbReference type="EMBL" id="KAJ7783935.1"/>
    </source>
</evidence>
<comment type="caution">
    <text evidence="3">The sequence shown here is derived from an EMBL/GenBank/DDBJ whole genome shotgun (WGS) entry which is preliminary data.</text>
</comment>
<proteinExistence type="predicted"/>
<dbReference type="Proteomes" id="UP001215280">
    <property type="component" value="Unassembled WGS sequence"/>
</dbReference>
<feature type="region of interest" description="Disordered" evidence="1">
    <location>
        <begin position="198"/>
        <end position="275"/>
    </location>
</feature>
<gene>
    <name evidence="3" type="ORF">DFH07DRAFT_789673</name>
</gene>
<name>A0AAD7P105_9AGAR</name>